<accession>A0ABV6BCM1</accession>
<reference evidence="6 7" key="1">
    <citation type="submission" date="2024-09" db="EMBL/GenBank/DDBJ databases">
        <authorList>
            <person name="Sun Q."/>
            <person name="Mori K."/>
        </authorList>
    </citation>
    <scope>NUCLEOTIDE SEQUENCE [LARGE SCALE GENOMIC DNA]</scope>
    <source>
        <strain evidence="6 7">KCTC 23315</strain>
    </source>
</reference>
<dbReference type="InterPro" id="IPR009057">
    <property type="entry name" value="Homeodomain-like_sf"/>
</dbReference>
<dbReference type="PANTHER" id="PTHR47506">
    <property type="entry name" value="TRANSCRIPTIONAL REGULATORY PROTEIN"/>
    <property type="match status" value="1"/>
</dbReference>
<feature type="DNA-binding region" description="H-T-H motif" evidence="4">
    <location>
        <begin position="33"/>
        <end position="52"/>
    </location>
</feature>
<evidence type="ECO:0000313" key="6">
    <source>
        <dbReference type="EMBL" id="MFC0048633.1"/>
    </source>
</evidence>
<dbReference type="PROSITE" id="PS50977">
    <property type="entry name" value="HTH_TETR_2"/>
    <property type="match status" value="1"/>
</dbReference>
<evidence type="ECO:0000256" key="3">
    <source>
        <dbReference type="ARBA" id="ARBA00023163"/>
    </source>
</evidence>
<dbReference type="SUPFAM" id="SSF46689">
    <property type="entry name" value="Homeodomain-like"/>
    <property type="match status" value="1"/>
</dbReference>
<gene>
    <name evidence="6" type="ORF">ACFFJP_10065</name>
</gene>
<keyword evidence="7" id="KW-1185">Reference proteome</keyword>
<keyword evidence="3" id="KW-0804">Transcription</keyword>
<dbReference type="Proteomes" id="UP001589813">
    <property type="component" value="Unassembled WGS sequence"/>
</dbReference>
<dbReference type="PANTHER" id="PTHR47506:SF1">
    <property type="entry name" value="HTH-TYPE TRANSCRIPTIONAL REGULATOR YJDC"/>
    <property type="match status" value="1"/>
</dbReference>
<keyword evidence="1" id="KW-0805">Transcription regulation</keyword>
<name>A0ABV6BCM1_9GAMM</name>
<dbReference type="Pfam" id="PF00440">
    <property type="entry name" value="TetR_N"/>
    <property type="match status" value="1"/>
</dbReference>
<organism evidence="6 7">
    <name type="scientific">Rheinheimera tilapiae</name>
    <dbReference type="NCBI Taxonomy" id="875043"/>
    <lineage>
        <taxon>Bacteria</taxon>
        <taxon>Pseudomonadati</taxon>
        <taxon>Pseudomonadota</taxon>
        <taxon>Gammaproteobacteria</taxon>
        <taxon>Chromatiales</taxon>
        <taxon>Chromatiaceae</taxon>
        <taxon>Rheinheimera</taxon>
    </lineage>
</organism>
<evidence type="ECO:0000256" key="4">
    <source>
        <dbReference type="PROSITE-ProRule" id="PRU00335"/>
    </source>
</evidence>
<evidence type="ECO:0000313" key="7">
    <source>
        <dbReference type="Proteomes" id="UP001589813"/>
    </source>
</evidence>
<feature type="domain" description="HTH tetR-type" evidence="5">
    <location>
        <begin position="10"/>
        <end position="70"/>
    </location>
</feature>
<dbReference type="PRINTS" id="PR00455">
    <property type="entry name" value="HTHTETR"/>
</dbReference>
<proteinExistence type="predicted"/>
<sequence>MSNTASAQVVDKKHQLVSAAFQLFYQRGVHQVGINEVLSTAGVAKKTLYHHFPAKQELLLAVLEQRATDWLDWMAKRLSEVEQGSAALEAFFLALHDWFAGEAPQLHSFHGCFFTKVALEVQDQAVLARCQQFRLDLAALLAPHLQLCWPLEQQASAKLALLLLLKDGAETEAALNADPTAATRALSLWQLAAQHPA</sequence>
<keyword evidence="2 4" id="KW-0238">DNA-binding</keyword>
<dbReference type="RefSeq" id="WP_377243001.1">
    <property type="nucleotide sequence ID" value="NZ_JBHLXP010000001.1"/>
</dbReference>
<comment type="caution">
    <text evidence="6">The sequence shown here is derived from an EMBL/GenBank/DDBJ whole genome shotgun (WGS) entry which is preliminary data.</text>
</comment>
<evidence type="ECO:0000256" key="2">
    <source>
        <dbReference type="ARBA" id="ARBA00023125"/>
    </source>
</evidence>
<evidence type="ECO:0000259" key="5">
    <source>
        <dbReference type="PROSITE" id="PS50977"/>
    </source>
</evidence>
<dbReference type="Gene3D" id="1.10.357.10">
    <property type="entry name" value="Tetracycline Repressor, domain 2"/>
    <property type="match status" value="1"/>
</dbReference>
<dbReference type="EMBL" id="JBHLXP010000001">
    <property type="protein sequence ID" value="MFC0048633.1"/>
    <property type="molecule type" value="Genomic_DNA"/>
</dbReference>
<evidence type="ECO:0000256" key="1">
    <source>
        <dbReference type="ARBA" id="ARBA00023015"/>
    </source>
</evidence>
<protein>
    <submittedName>
        <fullName evidence="6">TetR/AcrR family transcriptional regulator</fullName>
    </submittedName>
</protein>
<dbReference type="InterPro" id="IPR001647">
    <property type="entry name" value="HTH_TetR"/>
</dbReference>